<dbReference type="GO" id="GO:0005634">
    <property type="term" value="C:nucleus"/>
    <property type="evidence" value="ECO:0007669"/>
    <property type="project" value="UniProtKB-SubCell"/>
</dbReference>
<dbReference type="InterPro" id="IPR039776">
    <property type="entry name" value="Pds5"/>
</dbReference>
<evidence type="ECO:0000256" key="3">
    <source>
        <dbReference type="ARBA" id="ARBA00022763"/>
    </source>
</evidence>
<name>A0ABD1UMB9_9LAMI</name>
<protein>
    <submittedName>
        <fullName evidence="10">Tudor/PWWP/MBT superfamily protein</fullName>
    </submittedName>
</protein>
<dbReference type="GO" id="GO:0006281">
    <property type="term" value="P:DNA repair"/>
    <property type="evidence" value="ECO:0007669"/>
    <property type="project" value="UniProtKB-KW"/>
</dbReference>
<proteinExistence type="predicted"/>
<evidence type="ECO:0000256" key="9">
    <source>
        <dbReference type="SAM" id="MobiDB-lite"/>
    </source>
</evidence>
<dbReference type="GO" id="GO:0035825">
    <property type="term" value="P:homologous recombination"/>
    <property type="evidence" value="ECO:0007669"/>
    <property type="project" value="UniProtKB-ARBA"/>
</dbReference>
<dbReference type="Proteomes" id="UP001604336">
    <property type="component" value="Unassembled WGS sequence"/>
</dbReference>
<keyword evidence="4" id="KW-0498">Mitosis</keyword>
<gene>
    <name evidence="10" type="ORF">Adt_11258</name>
</gene>
<evidence type="ECO:0000313" key="11">
    <source>
        <dbReference type="Proteomes" id="UP001604336"/>
    </source>
</evidence>
<keyword evidence="11" id="KW-1185">Reference proteome</keyword>
<keyword evidence="5" id="KW-0234">DNA repair</keyword>
<reference evidence="11" key="1">
    <citation type="submission" date="2024-07" db="EMBL/GenBank/DDBJ databases">
        <title>Two chromosome-level genome assemblies of Korean endemic species Abeliophyllum distichum and Forsythia ovata (Oleaceae).</title>
        <authorList>
            <person name="Jang H."/>
        </authorList>
    </citation>
    <scope>NUCLEOTIDE SEQUENCE [LARGE SCALE GENOMIC DNA]</scope>
</reference>
<dbReference type="GO" id="GO:0007064">
    <property type="term" value="P:mitotic sister chromatid cohesion"/>
    <property type="evidence" value="ECO:0007669"/>
    <property type="project" value="UniProtKB-ARBA"/>
</dbReference>
<organism evidence="10 11">
    <name type="scientific">Abeliophyllum distichum</name>
    <dbReference type="NCBI Taxonomy" id="126358"/>
    <lineage>
        <taxon>Eukaryota</taxon>
        <taxon>Viridiplantae</taxon>
        <taxon>Streptophyta</taxon>
        <taxon>Embryophyta</taxon>
        <taxon>Tracheophyta</taxon>
        <taxon>Spermatophyta</taxon>
        <taxon>Magnoliopsida</taxon>
        <taxon>eudicotyledons</taxon>
        <taxon>Gunneridae</taxon>
        <taxon>Pentapetalae</taxon>
        <taxon>asterids</taxon>
        <taxon>lamiids</taxon>
        <taxon>Lamiales</taxon>
        <taxon>Oleaceae</taxon>
        <taxon>Forsythieae</taxon>
        <taxon>Abeliophyllum</taxon>
    </lineage>
</organism>
<feature type="region of interest" description="Disordered" evidence="9">
    <location>
        <begin position="1"/>
        <end position="25"/>
    </location>
</feature>
<evidence type="ECO:0000256" key="8">
    <source>
        <dbReference type="SAM" id="Coils"/>
    </source>
</evidence>
<feature type="coiled-coil region" evidence="8">
    <location>
        <begin position="52"/>
        <end position="86"/>
    </location>
</feature>
<comment type="caution">
    <text evidence="10">The sequence shown here is derived from an EMBL/GenBank/DDBJ whole genome shotgun (WGS) entry which is preliminary data.</text>
</comment>
<dbReference type="InterPro" id="IPR016024">
    <property type="entry name" value="ARM-type_fold"/>
</dbReference>
<keyword evidence="6" id="KW-0539">Nucleus</keyword>
<dbReference type="PANTHER" id="PTHR12663:SF69">
    <property type="entry name" value="SISTER CHROMATID COHESION PROTEIN PDS5 HOMOLOG E"/>
    <property type="match status" value="1"/>
</dbReference>
<dbReference type="SUPFAM" id="SSF48371">
    <property type="entry name" value="ARM repeat"/>
    <property type="match status" value="1"/>
</dbReference>
<keyword evidence="8" id="KW-0175">Coiled coil</keyword>
<dbReference type="GO" id="GO:0051301">
    <property type="term" value="P:cell division"/>
    <property type="evidence" value="ECO:0007669"/>
    <property type="project" value="UniProtKB-KW"/>
</dbReference>
<evidence type="ECO:0000256" key="7">
    <source>
        <dbReference type="ARBA" id="ARBA00023306"/>
    </source>
</evidence>
<sequence length="511" mass="58140">MEKEKERKAKAIPPDTQQNCSLQEQRMASDDVLSEEAEEQLNTHIIQAGKALLELAFTNEELLQELDKLENLLSKLRQEIKQRKLKKVLRPATMALVGLLRQGEMDVKISVTSCLTEIMRITAPNEPLDDDNMKEYFQSAVMAFGKLSCMTGHCYSKALSMLQVFADVHLCVVMWDLELDALIVELFRKFLNTIMSVHPPVVFYSMEKIMNVAIDSSDKISFDLLHILLASVKKENHCLSPFSFKLGKRVLQNCASKLKPYLQAAVSCNGISFGDYANIVASICQGAIQRENMDAEERQAATSCLGEVGPSRQSKLLENRDMGHVRNEENFNANSSKELQQHFDQINKQTRLDVTKQVSENVPYVKKRDRRPNTKLKVEEGYDFSWLPVETSHSKKTRMKKKDSVQLQAAATGHREVGQFLRTKSMVNKNTSDVRNKEKFDANSKKTLDHFDQINKQLNVDVTKKVGEDVPVVKKRDGRPSTLLKPEGYDLSCLTVEKSHSRKSRTKKKVW</sequence>
<dbReference type="PANTHER" id="PTHR12663">
    <property type="entry name" value="ANDROGEN INDUCED INHIBITOR OF PROLIFERATION AS3 / PDS5-RELATED"/>
    <property type="match status" value="1"/>
</dbReference>
<evidence type="ECO:0000256" key="1">
    <source>
        <dbReference type="ARBA" id="ARBA00004123"/>
    </source>
</evidence>
<evidence type="ECO:0000256" key="6">
    <source>
        <dbReference type="ARBA" id="ARBA00023242"/>
    </source>
</evidence>
<evidence type="ECO:0000256" key="4">
    <source>
        <dbReference type="ARBA" id="ARBA00022776"/>
    </source>
</evidence>
<keyword evidence="7" id="KW-0131">Cell cycle</keyword>
<comment type="subcellular location">
    <subcellularLocation>
        <location evidence="1">Nucleus</location>
    </subcellularLocation>
</comment>
<accession>A0ABD1UMB9</accession>
<evidence type="ECO:0000313" key="10">
    <source>
        <dbReference type="EMBL" id="KAL2526204.1"/>
    </source>
</evidence>
<keyword evidence="3" id="KW-0227">DNA damage</keyword>
<evidence type="ECO:0000256" key="2">
    <source>
        <dbReference type="ARBA" id="ARBA00022618"/>
    </source>
</evidence>
<dbReference type="Pfam" id="PF20168">
    <property type="entry name" value="PDS5"/>
    <property type="match status" value="1"/>
</dbReference>
<dbReference type="EMBL" id="JBFOLK010000003">
    <property type="protein sequence ID" value="KAL2526204.1"/>
    <property type="molecule type" value="Genomic_DNA"/>
</dbReference>
<feature type="compositionally biased region" description="Polar residues" evidence="9">
    <location>
        <begin position="15"/>
        <end position="25"/>
    </location>
</feature>
<evidence type="ECO:0000256" key="5">
    <source>
        <dbReference type="ARBA" id="ARBA00023204"/>
    </source>
</evidence>
<keyword evidence="2" id="KW-0132">Cell division</keyword>
<dbReference type="AlphaFoldDB" id="A0ABD1UMB9"/>